<sequence length="67" mass="7406">MDNYEGINGGHCKKWISQTFPLEACCRVVLVASGTSKSKCKGDAAKHLFLVSSCSYIHIYPPTWHSC</sequence>
<name>A0AAV9DKL3_ACOCL</name>
<comment type="caution">
    <text evidence="1">The sequence shown here is derived from an EMBL/GenBank/DDBJ whole genome shotgun (WGS) entry which is preliminary data.</text>
</comment>
<dbReference type="Proteomes" id="UP001180020">
    <property type="component" value="Unassembled WGS sequence"/>
</dbReference>
<dbReference type="AlphaFoldDB" id="A0AAV9DKL3"/>
<dbReference type="EMBL" id="JAUJYO010000012">
    <property type="protein sequence ID" value="KAK1301752.1"/>
    <property type="molecule type" value="Genomic_DNA"/>
</dbReference>
<organism evidence="1 2">
    <name type="scientific">Acorus calamus</name>
    <name type="common">Sweet flag</name>
    <dbReference type="NCBI Taxonomy" id="4465"/>
    <lineage>
        <taxon>Eukaryota</taxon>
        <taxon>Viridiplantae</taxon>
        <taxon>Streptophyta</taxon>
        <taxon>Embryophyta</taxon>
        <taxon>Tracheophyta</taxon>
        <taxon>Spermatophyta</taxon>
        <taxon>Magnoliopsida</taxon>
        <taxon>Liliopsida</taxon>
        <taxon>Acoraceae</taxon>
        <taxon>Acorus</taxon>
    </lineage>
</organism>
<evidence type="ECO:0000313" key="2">
    <source>
        <dbReference type="Proteomes" id="UP001180020"/>
    </source>
</evidence>
<evidence type="ECO:0000313" key="1">
    <source>
        <dbReference type="EMBL" id="KAK1301752.1"/>
    </source>
</evidence>
<reference evidence="1" key="2">
    <citation type="submission" date="2023-06" db="EMBL/GenBank/DDBJ databases">
        <authorList>
            <person name="Ma L."/>
            <person name="Liu K.-W."/>
            <person name="Li Z."/>
            <person name="Hsiao Y.-Y."/>
            <person name="Qi Y."/>
            <person name="Fu T."/>
            <person name="Tang G."/>
            <person name="Zhang D."/>
            <person name="Sun W.-H."/>
            <person name="Liu D.-K."/>
            <person name="Li Y."/>
            <person name="Chen G.-Z."/>
            <person name="Liu X.-D."/>
            <person name="Liao X.-Y."/>
            <person name="Jiang Y.-T."/>
            <person name="Yu X."/>
            <person name="Hao Y."/>
            <person name="Huang J."/>
            <person name="Zhao X.-W."/>
            <person name="Ke S."/>
            <person name="Chen Y.-Y."/>
            <person name="Wu W.-L."/>
            <person name="Hsu J.-L."/>
            <person name="Lin Y.-F."/>
            <person name="Huang M.-D."/>
            <person name="Li C.-Y."/>
            <person name="Huang L."/>
            <person name="Wang Z.-W."/>
            <person name="Zhao X."/>
            <person name="Zhong W.-Y."/>
            <person name="Peng D.-H."/>
            <person name="Ahmad S."/>
            <person name="Lan S."/>
            <person name="Zhang J.-S."/>
            <person name="Tsai W.-C."/>
            <person name="Van De Peer Y."/>
            <person name="Liu Z.-J."/>
        </authorList>
    </citation>
    <scope>NUCLEOTIDE SEQUENCE</scope>
    <source>
        <strain evidence="1">CP</strain>
        <tissue evidence="1">Leaves</tissue>
    </source>
</reference>
<reference evidence="1" key="1">
    <citation type="journal article" date="2023" name="Nat. Commun.">
        <title>Diploid and tetraploid genomes of Acorus and the evolution of monocots.</title>
        <authorList>
            <person name="Ma L."/>
            <person name="Liu K.W."/>
            <person name="Li Z."/>
            <person name="Hsiao Y.Y."/>
            <person name="Qi Y."/>
            <person name="Fu T."/>
            <person name="Tang G.D."/>
            <person name="Zhang D."/>
            <person name="Sun W.H."/>
            <person name="Liu D.K."/>
            <person name="Li Y."/>
            <person name="Chen G.Z."/>
            <person name="Liu X.D."/>
            <person name="Liao X.Y."/>
            <person name="Jiang Y.T."/>
            <person name="Yu X."/>
            <person name="Hao Y."/>
            <person name="Huang J."/>
            <person name="Zhao X.W."/>
            <person name="Ke S."/>
            <person name="Chen Y.Y."/>
            <person name="Wu W.L."/>
            <person name="Hsu J.L."/>
            <person name="Lin Y.F."/>
            <person name="Huang M.D."/>
            <person name="Li C.Y."/>
            <person name="Huang L."/>
            <person name="Wang Z.W."/>
            <person name="Zhao X."/>
            <person name="Zhong W.Y."/>
            <person name="Peng D.H."/>
            <person name="Ahmad S."/>
            <person name="Lan S."/>
            <person name="Zhang J.S."/>
            <person name="Tsai W.C."/>
            <person name="Van de Peer Y."/>
            <person name="Liu Z.J."/>
        </authorList>
    </citation>
    <scope>NUCLEOTIDE SEQUENCE</scope>
    <source>
        <strain evidence="1">CP</strain>
    </source>
</reference>
<accession>A0AAV9DKL3</accession>
<protein>
    <submittedName>
        <fullName evidence="1">Uncharacterized protein</fullName>
    </submittedName>
</protein>
<keyword evidence="2" id="KW-1185">Reference proteome</keyword>
<gene>
    <name evidence="1" type="ORF">QJS10_CPB12g01649</name>
</gene>
<proteinExistence type="predicted"/>